<evidence type="ECO:0000256" key="7">
    <source>
        <dbReference type="SAM" id="MobiDB-lite"/>
    </source>
</evidence>
<evidence type="ECO:0000313" key="11">
    <source>
        <dbReference type="Proteomes" id="UP001501326"/>
    </source>
</evidence>
<keyword evidence="8" id="KW-1133">Transmembrane helix</keyword>
<evidence type="ECO:0000313" key="10">
    <source>
        <dbReference type="EMBL" id="GAA2736590.1"/>
    </source>
</evidence>
<comment type="caution">
    <text evidence="10">The sequence shown here is derived from an EMBL/GenBank/DDBJ whole genome shotgun (WGS) entry which is preliminary data.</text>
</comment>
<feature type="compositionally biased region" description="Low complexity" evidence="7">
    <location>
        <begin position="359"/>
        <end position="428"/>
    </location>
</feature>
<accession>A0ABN3UT72</accession>
<sequence>MTPTQGDVLADRYRLEESIAMGGMGEVWRAHDVTLDRDVAVKVLRTDSAQDDAFAERFRAEARHSGGLSHPNIGTVHDFGEDHGTAYLVMELLVGEPLSALIKDRAPMPQPEVRDILVQAALALQAAHDAGVVHRDVKPANIVVDPDGYAKLTDFGIARALSEAPMTQTGEVLGTPHYLAPEQAAGKPAGPLSDVYALAVVGYEMLTGRRPFNGESMVTTALAHLSQPAPQLSDEVEEPLRTTVMAALAKDPSHRPSSAAEFAAALQLPSGEVPEHLRAGAASAVTPVIAGAPEGLSGDDTLPTSVFLAPGPVDASSSPDSGGDDAAVHDTRRPAWALPVAAGAAVLLAVALIVSMTTRSPASTSPAPSVTPPAAVTTTPKTTTSPSTTPATSSTATRSTSSSSAPASSSPKVASSAPAPAAPAQPAAGPAHPGKAKGDGKGKGGKKP</sequence>
<dbReference type="SUPFAM" id="SSF56112">
    <property type="entry name" value="Protein kinase-like (PK-like)"/>
    <property type="match status" value="1"/>
</dbReference>
<keyword evidence="8" id="KW-0472">Membrane</keyword>
<dbReference type="EMBL" id="BAAARN010000001">
    <property type="protein sequence ID" value="GAA2736590.1"/>
    <property type="molecule type" value="Genomic_DNA"/>
</dbReference>
<evidence type="ECO:0000256" key="6">
    <source>
        <dbReference type="ARBA" id="ARBA00022840"/>
    </source>
</evidence>
<feature type="domain" description="Protein kinase" evidence="9">
    <location>
        <begin position="13"/>
        <end position="268"/>
    </location>
</feature>
<keyword evidence="11" id="KW-1185">Reference proteome</keyword>
<feature type="compositionally biased region" description="Low complexity" evidence="7">
    <location>
        <begin position="309"/>
        <end position="325"/>
    </location>
</feature>
<dbReference type="PROSITE" id="PS50011">
    <property type="entry name" value="PROTEIN_KINASE_DOM"/>
    <property type="match status" value="1"/>
</dbReference>
<feature type="region of interest" description="Disordered" evidence="7">
    <location>
        <begin position="295"/>
        <end position="328"/>
    </location>
</feature>
<evidence type="ECO:0000256" key="8">
    <source>
        <dbReference type="SAM" id="Phobius"/>
    </source>
</evidence>
<keyword evidence="8" id="KW-0812">Transmembrane</keyword>
<evidence type="ECO:0000256" key="2">
    <source>
        <dbReference type="ARBA" id="ARBA00022527"/>
    </source>
</evidence>
<gene>
    <name evidence="10" type="ORF">GCM10009867_21580</name>
</gene>
<evidence type="ECO:0000256" key="5">
    <source>
        <dbReference type="ARBA" id="ARBA00022777"/>
    </source>
</evidence>
<organism evidence="10 11">
    <name type="scientific">Pedococcus aerophilus</name>
    <dbReference type="NCBI Taxonomy" id="436356"/>
    <lineage>
        <taxon>Bacteria</taxon>
        <taxon>Bacillati</taxon>
        <taxon>Actinomycetota</taxon>
        <taxon>Actinomycetes</taxon>
        <taxon>Micrococcales</taxon>
        <taxon>Intrasporangiaceae</taxon>
        <taxon>Pedococcus</taxon>
    </lineage>
</organism>
<keyword evidence="2" id="KW-0723">Serine/threonine-protein kinase</keyword>
<dbReference type="RefSeq" id="WP_344193009.1">
    <property type="nucleotide sequence ID" value="NZ_BAAARN010000001.1"/>
</dbReference>
<evidence type="ECO:0000256" key="4">
    <source>
        <dbReference type="ARBA" id="ARBA00022741"/>
    </source>
</evidence>
<name>A0ABN3UT72_9MICO</name>
<evidence type="ECO:0000256" key="1">
    <source>
        <dbReference type="ARBA" id="ARBA00012513"/>
    </source>
</evidence>
<dbReference type="Pfam" id="PF00069">
    <property type="entry name" value="Pkinase"/>
    <property type="match status" value="1"/>
</dbReference>
<reference evidence="10 11" key="1">
    <citation type="journal article" date="2019" name="Int. J. Syst. Evol. Microbiol.">
        <title>The Global Catalogue of Microorganisms (GCM) 10K type strain sequencing project: providing services to taxonomists for standard genome sequencing and annotation.</title>
        <authorList>
            <consortium name="The Broad Institute Genomics Platform"/>
            <consortium name="The Broad Institute Genome Sequencing Center for Infectious Disease"/>
            <person name="Wu L."/>
            <person name="Ma J."/>
        </authorList>
    </citation>
    <scope>NUCLEOTIDE SEQUENCE [LARGE SCALE GENOMIC DNA]</scope>
    <source>
        <strain evidence="10 11">JCM 16378</strain>
    </source>
</reference>
<dbReference type="Proteomes" id="UP001501326">
    <property type="component" value="Unassembled WGS sequence"/>
</dbReference>
<evidence type="ECO:0000259" key="9">
    <source>
        <dbReference type="PROSITE" id="PS50011"/>
    </source>
</evidence>
<dbReference type="Gene3D" id="3.30.200.20">
    <property type="entry name" value="Phosphorylase Kinase, domain 1"/>
    <property type="match status" value="1"/>
</dbReference>
<dbReference type="CDD" id="cd14014">
    <property type="entry name" value="STKc_PknB_like"/>
    <property type="match status" value="1"/>
</dbReference>
<dbReference type="SMART" id="SM00220">
    <property type="entry name" value="S_TKc"/>
    <property type="match status" value="1"/>
</dbReference>
<keyword evidence="3" id="KW-0808">Transferase</keyword>
<feature type="region of interest" description="Disordered" evidence="7">
    <location>
        <begin position="359"/>
        <end position="448"/>
    </location>
</feature>
<feature type="transmembrane region" description="Helical" evidence="8">
    <location>
        <begin position="336"/>
        <end position="354"/>
    </location>
</feature>
<dbReference type="InterPro" id="IPR008271">
    <property type="entry name" value="Ser/Thr_kinase_AS"/>
</dbReference>
<keyword evidence="6" id="KW-0067">ATP-binding</keyword>
<protein>
    <recommendedName>
        <fullName evidence="1">non-specific serine/threonine protein kinase</fullName>
        <ecNumber evidence="1">2.7.11.1</ecNumber>
    </recommendedName>
</protein>
<dbReference type="PANTHER" id="PTHR43289:SF6">
    <property type="entry name" value="SERINE_THREONINE-PROTEIN KINASE NEKL-3"/>
    <property type="match status" value="1"/>
</dbReference>
<dbReference type="PANTHER" id="PTHR43289">
    <property type="entry name" value="MITOGEN-ACTIVATED PROTEIN KINASE KINASE KINASE 20-RELATED"/>
    <property type="match status" value="1"/>
</dbReference>
<dbReference type="InterPro" id="IPR011009">
    <property type="entry name" value="Kinase-like_dom_sf"/>
</dbReference>
<keyword evidence="4" id="KW-0547">Nucleotide-binding</keyword>
<proteinExistence type="predicted"/>
<evidence type="ECO:0000256" key="3">
    <source>
        <dbReference type="ARBA" id="ARBA00022679"/>
    </source>
</evidence>
<dbReference type="EC" id="2.7.11.1" evidence="1"/>
<keyword evidence="5" id="KW-0418">Kinase</keyword>
<dbReference type="Gene3D" id="1.10.510.10">
    <property type="entry name" value="Transferase(Phosphotransferase) domain 1"/>
    <property type="match status" value="1"/>
</dbReference>
<dbReference type="PROSITE" id="PS00108">
    <property type="entry name" value="PROTEIN_KINASE_ST"/>
    <property type="match status" value="1"/>
</dbReference>
<dbReference type="InterPro" id="IPR000719">
    <property type="entry name" value="Prot_kinase_dom"/>
</dbReference>